<evidence type="ECO:0000313" key="2">
    <source>
        <dbReference type="Proteomes" id="UP000295511"/>
    </source>
</evidence>
<gene>
    <name evidence="1" type="ORF">E1809_09180</name>
</gene>
<proteinExistence type="predicted"/>
<reference evidence="1 2" key="1">
    <citation type="submission" date="2019-03" db="EMBL/GenBank/DDBJ databases">
        <title>Whole genome sequence of Arthrobacter sp JH1-1.</title>
        <authorList>
            <person name="Trinh H.N."/>
        </authorList>
    </citation>
    <scope>NUCLEOTIDE SEQUENCE [LARGE SCALE GENOMIC DNA]</scope>
    <source>
        <strain evidence="1 2">JH1-1</strain>
    </source>
</reference>
<organism evidence="1 2">
    <name type="scientific">Arthrobacter terricola</name>
    <dbReference type="NCBI Taxonomy" id="2547396"/>
    <lineage>
        <taxon>Bacteria</taxon>
        <taxon>Bacillati</taxon>
        <taxon>Actinomycetota</taxon>
        <taxon>Actinomycetes</taxon>
        <taxon>Micrococcales</taxon>
        <taxon>Micrococcaceae</taxon>
        <taxon>Arthrobacter</taxon>
    </lineage>
</organism>
<dbReference type="AlphaFoldDB" id="A0A4R5KPI0"/>
<keyword evidence="2" id="KW-1185">Reference proteome</keyword>
<protein>
    <submittedName>
        <fullName evidence="1">Uncharacterized protein</fullName>
    </submittedName>
</protein>
<evidence type="ECO:0000313" key="1">
    <source>
        <dbReference type="EMBL" id="TDF96885.1"/>
    </source>
</evidence>
<dbReference type="OrthoDB" id="3377664at2"/>
<comment type="caution">
    <text evidence="1">The sequence shown here is derived from an EMBL/GenBank/DDBJ whole genome shotgun (WGS) entry which is preliminary data.</text>
</comment>
<dbReference type="RefSeq" id="WP_133203934.1">
    <property type="nucleotide sequence ID" value="NZ_SMRU01000009.1"/>
</dbReference>
<dbReference type="EMBL" id="SMRU01000009">
    <property type="protein sequence ID" value="TDF96885.1"/>
    <property type="molecule type" value="Genomic_DNA"/>
</dbReference>
<name>A0A4R5KPI0_9MICC</name>
<sequence length="135" mass="14426">MTTLLEATQSTGVKVLDYLDHEADVPVITKAACQGDVSVFRTDAPAATTPMPKTVMVVRSEASTNTHTLHPAGECFWDYNKTASVTDLALGTLTVADGSKALLMHQEHGGIEIGPGTYTVGRQREFAGEWAYVAD</sequence>
<accession>A0A4R5KPI0</accession>
<dbReference type="Proteomes" id="UP000295511">
    <property type="component" value="Unassembled WGS sequence"/>
</dbReference>